<dbReference type="Gene3D" id="1.20.1250.20">
    <property type="entry name" value="MFS general substrate transporter like domains"/>
    <property type="match status" value="2"/>
</dbReference>
<feature type="transmembrane region" description="Helical" evidence="3">
    <location>
        <begin position="354"/>
        <end position="375"/>
    </location>
</feature>
<feature type="transmembrane region" description="Helical" evidence="3">
    <location>
        <begin position="313"/>
        <end position="334"/>
    </location>
</feature>
<reference evidence="4 5" key="1">
    <citation type="submission" date="2024-02" db="EMBL/GenBank/DDBJ databases">
        <title>De novo assembly and annotation of 12 fungi associated with fruit tree decline syndrome in Ontario, Canada.</title>
        <authorList>
            <person name="Sulman M."/>
            <person name="Ellouze W."/>
            <person name="Ilyukhin E."/>
        </authorList>
    </citation>
    <scope>NUCLEOTIDE SEQUENCE [LARGE SCALE GENOMIC DNA]</scope>
    <source>
        <strain evidence="4 5">M11/M66-122</strain>
    </source>
</reference>
<dbReference type="InterPro" id="IPR036259">
    <property type="entry name" value="MFS_trans_sf"/>
</dbReference>
<dbReference type="GO" id="GO:0022857">
    <property type="term" value="F:transmembrane transporter activity"/>
    <property type="evidence" value="ECO:0007669"/>
    <property type="project" value="InterPro"/>
</dbReference>
<dbReference type="EMBL" id="JAKJXP020000006">
    <property type="protein sequence ID" value="KAK7756575.1"/>
    <property type="molecule type" value="Genomic_DNA"/>
</dbReference>
<comment type="caution">
    <text evidence="4">The sequence shown here is derived from an EMBL/GenBank/DDBJ whole genome shotgun (WGS) entry which is preliminary data.</text>
</comment>
<evidence type="ECO:0000256" key="3">
    <source>
        <dbReference type="SAM" id="Phobius"/>
    </source>
</evidence>
<feature type="transmembrane region" description="Helical" evidence="3">
    <location>
        <begin position="118"/>
        <end position="136"/>
    </location>
</feature>
<evidence type="ECO:0000256" key="1">
    <source>
        <dbReference type="ARBA" id="ARBA00004141"/>
    </source>
</evidence>
<comment type="subcellular location">
    <subcellularLocation>
        <location evidence="1">Membrane</location>
        <topology evidence="1">Multi-pass membrane protein</topology>
    </subcellularLocation>
</comment>
<dbReference type="GO" id="GO:0016020">
    <property type="term" value="C:membrane"/>
    <property type="evidence" value="ECO:0007669"/>
    <property type="project" value="UniProtKB-SubCell"/>
</dbReference>
<feature type="transmembrane region" description="Helical" evidence="3">
    <location>
        <begin position="88"/>
        <end position="106"/>
    </location>
</feature>
<keyword evidence="3" id="KW-0472">Membrane</keyword>
<evidence type="ECO:0000313" key="4">
    <source>
        <dbReference type="EMBL" id="KAK7756575.1"/>
    </source>
</evidence>
<dbReference type="PANTHER" id="PTHR11360">
    <property type="entry name" value="MONOCARBOXYLATE TRANSPORTER"/>
    <property type="match status" value="1"/>
</dbReference>
<feature type="transmembrane region" description="Helical" evidence="3">
    <location>
        <begin position="222"/>
        <end position="243"/>
    </location>
</feature>
<dbReference type="Proteomes" id="UP001320420">
    <property type="component" value="Unassembled WGS sequence"/>
</dbReference>
<dbReference type="Pfam" id="PF07690">
    <property type="entry name" value="MFS_1"/>
    <property type="match status" value="1"/>
</dbReference>
<feature type="transmembrane region" description="Helical" evidence="3">
    <location>
        <begin position="288"/>
        <end position="307"/>
    </location>
</feature>
<proteinExistence type="inferred from homology"/>
<dbReference type="PANTHER" id="PTHR11360:SF287">
    <property type="entry name" value="MFS MONOCARBOXYLATE TRANSPORTER"/>
    <property type="match status" value="1"/>
</dbReference>
<evidence type="ECO:0000313" key="5">
    <source>
        <dbReference type="Proteomes" id="UP001320420"/>
    </source>
</evidence>
<feature type="transmembrane region" description="Helical" evidence="3">
    <location>
        <begin position="51"/>
        <end position="76"/>
    </location>
</feature>
<dbReference type="InterPro" id="IPR011701">
    <property type="entry name" value="MFS"/>
</dbReference>
<dbReference type="InterPro" id="IPR050327">
    <property type="entry name" value="Proton-linked_MCT"/>
</dbReference>
<feature type="transmembrane region" description="Helical" evidence="3">
    <location>
        <begin position="181"/>
        <end position="201"/>
    </location>
</feature>
<dbReference type="SUPFAM" id="SSF103473">
    <property type="entry name" value="MFS general substrate transporter"/>
    <property type="match status" value="1"/>
</dbReference>
<sequence>MTTVRTAVELDNINVDSSNEAAEQPEGRHNGLDAVSGQDFSLPPVDRGKSAWLFLAACWMVEALVGVMYMGTPIVLTLCRLYPHRARWFTLAGLLAASVTMVLGSLCTTVTQLILTQGVLFAISGCFAYCPCVLYIDEWFVQRKGMAFGIVWSAAGFGGVVLPLLFEVLLTSYGFPTTLRIWAGMVAVLAVPVSLFIKPRLPPSATTNFRPFNVRFITSRGFLLHQAANVIQATGYFLPVIYLPSYARTTFGTSTFLSALTLLLANLSTMVGSVMMGSMTDKLQTTTCIIISAVGAGTSTLLVWGLSSSLGTLYTFCVLYGLFAGCWSSIWPGIMRDIARRGGEAGDQRYHDPIMVFAFLCAGRGLGNVVSGPLSESLIRGMAWQGQADGGYGSGYGPLIVYTGITTVLSGSSFVWKHIGLL</sequence>
<protein>
    <submittedName>
        <fullName evidence="4">Uncharacterized protein</fullName>
    </submittedName>
</protein>
<comment type="similarity">
    <text evidence="2">Belongs to the major facilitator superfamily. Monocarboxylate porter (TC 2.A.1.13) family.</text>
</comment>
<evidence type="ECO:0000256" key="2">
    <source>
        <dbReference type="ARBA" id="ARBA00006727"/>
    </source>
</evidence>
<organism evidence="4 5">
    <name type="scientific">Diatrype stigma</name>
    <dbReference type="NCBI Taxonomy" id="117547"/>
    <lineage>
        <taxon>Eukaryota</taxon>
        <taxon>Fungi</taxon>
        <taxon>Dikarya</taxon>
        <taxon>Ascomycota</taxon>
        <taxon>Pezizomycotina</taxon>
        <taxon>Sordariomycetes</taxon>
        <taxon>Xylariomycetidae</taxon>
        <taxon>Xylariales</taxon>
        <taxon>Diatrypaceae</taxon>
        <taxon>Diatrype</taxon>
    </lineage>
</organism>
<feature type="transmembrane region" description="Helical" evidence="3">
    <location>
        <begin position="255"/>
        <end position="276"/>
    </location>
</feature>
<keyword evidence="5" id="KW-1185">Reference proteome</keyword>
<feature type="transmembrane region" description="Helical" evidence="3">
    <location>
        <begin position="148"/>
        <end position="175"/>
    </location>
</feature>
<dbReference type="AlphaFoldDB" id="A0AAN9YWM8"/>
<gene>
    <name evidence="4" type="ORF">SLS62_001412</name>
</gene>
<feature type="transmembrane region" description="Helical" evidence="3">
    <location>
        <begin position="395"/>
        <end position="416"/>
    </location>
</feature>
<keyword evidence="3" id="KW-1133">Transmembrane helix</keyword>
<accession>A0AAN9YWM8</accession>
<name>A0AAN9YWM8_9PEZI</name>
<keyword evidence="3" id="KW-0812">Transmembrane</keyword>